<proteinExistence type="predicted"/>
<gene>
    <name evidence="2" type="ORF">C7M84_011602</name>
</gene>
<accession>A0A3R7PL73</accession>
<reference evidence="2 3" key="1">
    <citation type="submission" date="2018-04" db="EMBL/GenBank/DDBJ databases">
        <authorList>
            <person name="Zhang X."/>
            <person name="Yuan J."/>
            <person name="Li F."/>
            <person name="Xiang J."/>
        </authorList>
    </citation>
    <scope>NUCLEOTIDE SEQUENCE [LARGE SCALE GENOMIC DNA]</scope>
    <source>
        <tissue evidence="2">Muscle</tissue>
    </source>
</reference>
<evidence type="ECO:0000313" key="2">
    <source>
        <dbReference type="EMBL" id="ROT70124.1"/>
    </source>
</evidence>
<feature type="region of interest" description="Disordered" evidence="1">
    <location>
        <begin position="1"/>
        <end position="32"/>
    </location>
</feature>
<dbReference type="AlphaFoldDB" id="A0A3R7PL73"/>
<protein>
    <submittedName>
        <fullName evidence="2">Putative nesprin-1 isoform X7</fullName>
    </submittedName>
</protein>
<dbReference type="Proteomes" id="UP000283509">
    <property type="component" value="Unassembled WGS sequence"/>
</dbReference>
<dbReference type="InterPro" id="IPR018159">
    <property type="entry name" value="Spectrin/alpha-actinin"/>
</dbReference>
<dbReference type="Gene3D" id="1.20.58.60">
    <property type="match status" value="1"/>
</dbReference>
<dbReference type="Pfam" id="PF00435">
    <property type="entry name" value="Spectrin"/>
    <property type="match status" value="1"/>
</dbReference>
<organism evidence="2 3">
    <name type="scientific">Penaeus vannamei</name>
    <name type="common">Whiteleg shrimp</name>
    <name type="synonym">Litopenaeus vannamei</name>
    <dbReference type="NCBI Taxonomy" id="6689"/>
    <lineage>
        <taxon>Eukaryota</taxon>
        <taxon>Metazoa</taxon>
        <taxon>Ecdysozoa</taxon>
        <taxon>Arthropoda</taxon>
        <taxon>Crustacea</taxon>
        <taxon>Multicrustacea</taxon>
        <taxon>Malacostraca</taxon>
        <taxon>Eumalacostraca</taxon>
        <taxon>Eucarida</taxon>
        <taxon>Decapoda</taxon>
        <taxon>Dendrobranchiata</taxon>
        <taxon>Penaeoidea</taxon>
        <taxon>Penaeidae</taxon>
        <taxon>Penaeus</taxon>
    </lineage>
</organism>
<comment type="caution">
    <text evidence="2">The sequence shown here is derived from an EMBL/GenBank/DDBJ whole genome shotgun (WGS) entry which is preliminary data.</text>
</comment>
<sequence>MSPFFHILRSSSLASSSTGEEEEGQTNETALGHLREFETIKDTINELHDRIEIEAGSITQDQKYFADYLHGVKNFKPWMEDAENVAKTPLQKPEKLEEALALLETVKTFETACQENRSKLDAAAESRSLMEKCTKEDNEVETLNNRWEVVKKTADERVKKVQELCDTWSALTNVTENLTKTITDIPGSTMPDVATLEGIFKEFKEINDKKVKLLAVV</sequence>
<evidence type="ECO:0000313" key="3">
    <source>
        <dbReference type="Proteomes" id="UP000283509"/>
    </source>
</evidence>
<evidence type="ECO:0000256" key="1">
    <source>
        <dbReference type="SAM" id="MobiDB-lite"/>
    </source>
</evidence>
<dbReference type="OrthoDB" id="6362196at2759"/>
<dbReference type="InterPro" id="IPR002017">
    <property type="entry name" value="Spectrin_repeat"/>
</dbReference>
<dbReference type="SMART" id="SM00150">
    <property type="entry name" value="SPEC"/>
    <property type="match status" value="1"/>
</dbReference>
<reference evidence="2 3" key="2">
    <citation type="submission" date="2019-01" db="EMBL/GenBank/DDBJ databases">
        <title>The decoding of complex shrimp genome reveals the adaptation for benthos swimmer, frequently molting mechanism and breeding impact on genome.</title>
        <authorList>
            <person name="Sun Y."/>
            <person name="Gao Y."/>
            <person name="Yu Y."/>
        </authorList>
    </citation>
    <scope>NUCLEOTIDE SEQUENCE [LARGE SCALE GENOMIC DNA]</scope>
    <source>
        <tissue evidence="2">Muscle</tissue>
    </source>
</reference>
<name>A0A3R7PL73_PENVA</name>
<dbReference type="SUPFAM" id="SSF46966">
    <property type="entry name" value="Spectrin repeat"/>
    <property type="match status" value="1"/>
</dbReference>
<keyword evidence="3" id="KW-1185">Reference proteome</keyword>
<dbReference type="EMBL" id="QCYY01002464">
    <property type="protein sequence ID" value="ROT70124.1"/>
    <property type="molecule type" value="Genomic_DNA"/>
</dbReference>